<protein>
    <submittedName>
        <fullName evidence="3">Uncharacterized protein</fullName>
    </submittedName>
</protein>
<dbReference type="Proteomes" id="UP000244309">
    <property type="component" value="Unassembled WGS sequence"/>
</dbReference>
<accession>A0A2V1AYE3</accession>
<dbReference type="RefSeq" id="XP_025343764.1">
    <property type="nucleotide sequence ID" value="XM_025486214.1"/>
</dbReference>
<keyword evidence="2" id="KW-1133">Transmembrane helix</keyword>
<dbReference type="GeneID" id="37007879"/>
<reference evidence="3 4" key="1">
    <citation type="submission" date="2017-12" db="EMBL/GenBank/DDBJ databases">
        <title>Genome Sequence of a Multidrug-Resistant Candida haemulonii Isolate from a Patient with Chronic Leg Ulcers in Israel.</title>
        <authorList>
            <person name="Chow N.A."/>
            <person name="Gade L."/>
            <person name="Batra D."/>
            <person name="Rowe L.A."/>
            <person name="Ben-Ami R."/>
            <person name="Loparev V.N."/>
            <person name="Litvintseva A.P."/>
        </authorList>
    </citation>
    <scope>NUCLEOTIDE SEQUENCE [LARGE SCALE GENOMIC DNA]</scope>
    <source>
        <strain evidence="3 4">B11899</strain>
    </source>
</reference>
<proteinExistence type="predicted"/>
<feature type="compositionally biased region" description="Basic and acidic residues" evidence="1">
    <location>
        <begin position="49"/>
        <end position="85"/>
    </location>
</feature>
<keyword evidence="4" id="KW-1185">Reference proteome</keyword>
<evidence type="ECO:0000256" key="1">
    <source>
        <dbReference type="SAM" id="MobiDB-lite"/>
    </source>
</evidence>
<evidence type="ECO:0000313" key="3">
    <source>
        <dbReference type="EMBL" id="PVH22824.1"/>
    </source>
</evidence>
<feature type="region of interest" description="Disordered" evidence="1">
    <location>
        <begin position="1"/>
        <end position="21"/>
    </location>
</feature>
<feature type="transmembrane region" description="Helical" evidence="2">
    <location>
        <begin position="166"/>
        <end position="186"/>
    </location>
</feature>
<evidence type="ECO:0000256" key="2">
    <source>
        <dbReference type="SAM" id="Phobius"/>
    </source>
</evidence>
<keyword evidence="2" id="KW-0472">Membrane</keyword>
<feature type="region of interest" description="Disordered" evidence="1">
    <location>
        <begin position="49"/>
        <end position="114"/>
    </location>
</feature>
<organism evidence="3 4">
    <name type="scientific">Candidozyma haemuli</name>
    <dbReference type="NCBI Taxonomy" id="45357"/>
    <lineage>
        <taxon>Eukaryota</taxon>
        <taxon>Fungi</taxon>
        <taxon>Dikarya</taxon>
        <taxon>Ascomycota</taxon>
        <taxon>Saccharomycotina</taxon>
        <taxon>Pichiomycetes</taxon>
        <taxon>Metschnikowiaceae</taxon>
        <taxon>Candidozyma</taxon>
    </lineage>
</organism>
<name>A0A2V1AYE3_9ASCO</name>
<evidence type="ECO:0000313" key="4">
    <source>
        <dbReference type="Proteomes" id="UP000244309"/>
    </source>
</evidence>
<sequence length="209" mass="22887">MSTGKMNATVSFGNDPTNSTKFEVDIDSISRSGIELCLKNISERMQEWGKHHEHTADFDETKTRAKRRFQEAGKGRSEKNDKDKTASNGGGPAKRIHQQEPQKPTTPWIEDVTESEDEYIEDRVTEVSDIESITSCVSVRSSDVNDDGKLLQSSNKEEASADAFDVGAVAAMVGGLVCAVAFAWSGKGKKAKESMKIFTRGFDAACDKL</sequence>
<dbReference type="EMBL" id="PKFO01000010">
    <property type="protein sequence ID" value="PVH22824.1"/>
    <property type="molecule type" value="Genomic_DNA"/>
</dbReference>
<dbReference type="AlphaFoldDB" id="A0A2V1AYE3"/>
<dbReference type="OrthoDB" id="10656289at2759"/>
<gene>
    <name evidence="3" type="ORF">CXQ85_002548</name>
</gene>
<keyword evidence="2" id="KW-0812">Transmembrane</keyword>
<dbReference type="VEuPathDB" id="FungiDB:CXQ85_002548"/>
<comment type="caution">
    <text evidence="3">The sequence shown here is derived from an EMBL/GenBank/DDBJ whole genome shotgun (WGS) entry which is preliminary data.</text>
</comment>